<evidence type="ECO:0008006" key="2">
    <source>
        <dbReference type="Google" id="ProtNLM"/>
    </source>
</evidence>
<comment type="caution">
    <text evidence="1">The sequence shown here is derived from an EMBL/GenBank/DDBJ whole genome shotgun (WGS) entry which is preliminary data.</text>
</comment>
<organism evidence="1">
    <name type="scientific">marine sediment metagenome</name>
    <dbReference type="NCBI Taxonomy" id="412755"/>
    <lineage>
        <taxon>unclassified sequences</taxon>
        <taxon>metagenomes</taxon>
        <taxon>ecological metagenomes</taxon>
    </lineage>
</organism>
<dbReference type="AlphaFoldDB" id="A0A0F9P4W1"/>
<protein>
    <recommendedName>
        <fullName evidence="2">Cell wall hydrolase SleB domain-containing protein</fullName>
    </recommendedName>
</protein>
<proteinExistence type="predicted"/>
<sequence length="251" mass="27471">MLTPSTAYWLGVQAVKAIKTYYDTGDAAQEKEGSDAYAGGIADPFGVVAATHAHAMSVYVVYTPVVAGRFDDLLPDPDIAAEVQRDLVSVAMTVWGEARGTSILQKTGVAWVIKNRALLNLTQRPDFDQADLEAEMNRQVQRGSGATSAFIVWDSVTPNVNYAKLVDPLGNGTAWEWESSAAVAYHVAKYPREIAKRPTEAGFDYSDPTHGAQFFYTVGSIPTAIAAATFKTRIIGSHHFYRYKIFNEYFA</sequence>
<evidence type="ECO:0000313" key="1">
    <source>
        <dbReference type="EMBL" id="KKM96105.1"/>
    </source>
</evidence>
<gene>
    <name evidence="1" type="ORF">LCGC14_1181500</name>
</gene>
<name>A0A0F9P4W1_9ZZZZ</name>
<dbReference type="EMBL" id="LAZR01005924">
    <property type="protein sequence ID" value="KKM96105.1"/>
    <property type="molecule type" value="Genomic_DNA"/>
</dbReference>
<reference evidence="1" key="1">
    <citation type="journal article" date="2015" name="Nature">
        <title>Complex archaea that bridge the gap between prokaryotes and eukaryotes.</title>
        <authorList>
            <person name="Spang A."/>
            <person name="Saw J.H."/>
            <person name="Jorgensen S.L."/>
            <person name="Zaremba-Niedzwiedzka K."/>
            <person name="Martijn J."/>
            <person name="Lind A.E."/>
            <person name="van Eijk R."/>
            <person name="Schleper C."/>
            <person name="Guy L."/>
            <person name="Ettema T.J."/>
        </authorList>
    </citation>
    <scope>NUCLEOTIDE SEQUENCE</scope>
</reference>
<accession>A0A0F9P4W1</accession>